<proteinExistence type="predicted"/>
<evidence type="ECO:0008006" key="4">
    <source>
        <dbReference type="Google" id="ProtNLM"/>
    </source>
</evidence>
<comment type="caution">
    <text evidence="2">The sequence shown here is derived from an EMBL/GenBank/DDBJ whole genome shotgun (WGS) entry which is preliminary data.</text>
</comment>
<evidence type="ECO:0000256" key="1">
    <source>
        <dbReference type="SAM" id="Coils"/>
    </source>
</evidence>
<dbReference type="Gene3D" id="3.80.10.10">
    <property type="entry name" value="Ribonuclease Inhibitor"/>
    <property type="match status" value="1"/>
</dbReference>
<gene>
    <name evidence="2" type="ORF">V5O48_000836</name>
</gene>
<dbReference type="SUPFAM" id="SSF81383">
    <property type="entry name" value="F-box domain"/>
    <property type="match status" value="1"/>
</dbReference>
<protein>
    <recommendedName>
        <fullName evidence="4">F-box domain-containing protein</fullName>
    </recommendedName>
</protein>
<keyword evidence="3" id="KW-1185">Reference proteome</keyword>
<name>A0ABR3G0C7_9AGAR</name>
<accession>A0ABR3G0C7</accession>
<keyword evidence="1" id="KW-0175">Coiled coil</keyword>
<organism evidence="2 3">
    <name type="scientific">Marasmius crinis-equi</name>
    <dbReference type="NCBI Taxonomy" id="585013"/>
    <lineage>
        <taxon>Eukaryota</taxon>
        <taxon>Fungi</taxon>
        <taxon>Dikarya</taxon>
        <taxon>Basidiomycota</taxon>
        <taxon>Agaricomycotina</taxon>
        <taxon>Agaricomycetes</taxon>
        <taxon>Agaricomycetidae</taxon>
        <taxon>Agaricales</taxon>
        <taxon>Marasmiineae</taxon>
        <taxon>Marasmiaceae</taxon>
        <taxon>Marasmius</taxon>
    </lineage>
</organism>
<dbReference type="Proteomes" id="UP001465976">
    <property type="component" value="Unassembled WGS sequence"/>
</dbReference>
<reference evidence="2 3" key="1">
    <citation type="submission" date="2024-02" db="EMBL/GenBank/DDBJ databases">
        <title>A draft genome for the cacao thread blight pathogen Marasmius crinis-equi.</title>
        <authorList>
            <person name="Cohen S.P."/>
            <person name="Baruah I.K."/>
            <person name="Amoako-Attah I."/>
            <person name="Bukari Y."/>
            <person name="Meinhardt L.W."/>
            <person name="Bailey B.A."/>
        </authorList>
    </citation>
    <scope>NUCLEOTIDE SEQUENCE [LARGE SCALE GENOMIC DNA]</scope>
    <source>
        <strain evidence="2 3">GH-76</strain>
    </source>
</reference>
<dbReference type="InterPro" id="IPR032675">
    <property type="entry name" value="LRR_dom_sf"/>
</dbReference>
<dbReference type="SUPFAM" id="SSF52047">
    <property type="entry name" value="RNI-like"/>
    <property type="match status" value="1"/>
</dbReference>
<evidence type="ECO:0000313" key="2">
    <source>
        <dbReference type="EMBL" id="KAL0581248.1"/>
    </source>
</evidence>
<dbReference type="Gene3D" id="1.20.1280.50">
    <property type="match status" value="1"/>
</dbReference>
<dbReference type="InterPro" id="IPR036047">
    <property type="entry name" value="F-box-like_dom_sf"/>
</dbReference>
<dbReference type="EMBL" id="JBAHYK010000014">
    <property type="protein sequence ID" value="KAL0581248.1"/>
    <property type="molecule type" value="Genomic_DNA"/>
</dbReference>
<evidence type="ECO:0000313" key="3">
    <source>
        <dbReference type="Proteomes" id="UP001465976"/>
    </source>
</evidence>
<sequence length="585" mass="65597">MNTDISTIFCEVCEENLRLFESDSKRAQRPSVPFEALHSQYVPTENEITETTTIIDNEEKLLHKYDETIAHLRQAMDRLQLEVDRVQQGRDALARETEARRSSISAIRRLPVELWSEIFSYSCNGAYTLTISDTLTSAPTYDLSKVCTRWNRVVIGLPHLWASIRFVFFKDAQLDPFVQNEYEGILQKYFEYSSEHPLKIELNDGDGARVDGSENWQEGTSNHSLLQTLFNQVWRCSDLSLDCDPKYLLSIDIFSSPSYPYLHSIRIETPSGLDDAGSLHQFWSVILSEAPNLASLRTSQLPRDVPITSTCPHLTTIVAEFAIFPTALLDLLSKTPALRELRVEDTLLDPEPYLLPPVTLPHLKKIDLCHFAPVGAMDTAPFPIFLDSLTLLAAEVIELRDFSRHPNPQAWMSSFWGVLRRSLCPLRCLNLQLAHAIDGPTLSSALRYCPTLSELRIQARTRAQDRADVFSSNQLLLDLIATSAGSLSSALLPKLQTLKIEEDLSALTISAVETILTLAESRAQRGGLDDIVSLTDVSLRTGIHANNFTSVLYPINPTPGLVGWRDNVTARIESLEDRGTLCEIG</sequence>
<feature type="coiled-coil region" evidence="1">
    <location>
        <begin position="55"/>
        <end position="96"/>
    </location>
</feature>